<keyword evidence="2" id="KW-0472">Membrane</keyword>
<feature type="transmembrane region" description="Helical" evidence="2">
    <location>
        <begin position="31"/>
        <end position="60"/>
    </location>
</feature>
<dbReference type="AlphaFoldDB" id="A0A544W090"/>
<accession>A0A544W090</accession>
<dbReference type="RefSeq" id="WP_142552869.1">
    <property type="nucleotide sequence ID" value="NZ_VIFX01000018.1"/>
</dbReference>
<dbReference type="EMBL" id="VIFX01000018">
    <property type="protein sequence ID" value="TQR85661.1"/>
    <property type="molecule type" value="Genomic_DNA"/>
</dbReference>
<organism evidence="3 4">
    <name type="scientific">Mycolicibacterium hodleri</name>
    <dbReference type="NCBI Taxonomy" id="49897"/>
    <lineage>
        <taxon>Bacteria</taxon>
        <taxon>Bacillati</taxon>
        <taxon>Actinomycetota</taxon>
        <taxon>Actinomycetes</taxon>
        <taxon>Mycobacteriales</taxon>
        <taxon>Mycobacteriaceae</taxon>
        <taxon>Mycolicibacterium</taxon>
    </lineage>
</organism>
<gene>
    <name evidence="3" type="ORF">D8S82_15060</name>
</gene>
<feature type="compositionally biased region" description="Polar residues" evidence="1">
    <location>
        <begin position="68"/>
        <end position="79"/>
    </location>
</feature>
<name>A0A544W090_9MYCO</name>
<keyword evidence="4" id="KW-1185">Reference proteome</keyword>
<feature type="transmembrane region" description="Helical" evidence="2">
    <location>
        <begin position="6"/>
        <end position="24"/>
    </location>
</feature>
<evidence type="ECO:0000256" key="2">
    <source>
        <dbReference type="SAM" id="Phobius"/>
    </source>
</evidence>
<dbReference type="Proteomes" id="UP000315759">
    <property type="component" value="Unassembled WGS sequence"/>
</dbReference>
<comment type="caution">
    <text evidence="3">The sequence shown here is derived from an EMBL/GenBank/DDBJ whole genome shotgun (WGS) entry which is preliminary data.</text>
</comment>
<feature type="region of interest" description="Disordered" evidence="1">
    <location>
        <begin position="68"/>
        <end position="87"/>
    </location>
</feature>
<evidence type="ECO:0000256" key="1">
    <source>
        <dbReference type="SAM" id="MobiDB-lite"/>
    </source>
</evidence>
<proteinExistence type="predicted"/>
<evidence type="ECO:0000313" key="3">
    <source>
        <dbReference type="EMBL" id="TQR85661.1"/>
    </source>
</evidence>
<reference evidence="3 4" key="1">
    <citation type="submission" date="2018-10" db="EMBL/GenBank/DDBJ databases">
        <title>Draft genome of Mycobacterium hodleri strain B.</title>
        <authorList>
            <person name="Amande T.J."/>
            <person name="Mcgenity T.J."/>
        </authorList>
    </citation>
    <scope>NUCLEOTIDE SEQUENCE [LARGE SCALE GENOMIC DNA]</scope>
    <source>
        <strain evidence="3 4">B</strain>
    </source>
</reference>
<keyword evidence="2" id="KW-0812">Transmembrane</keyword>
<protein>
    <submittedName>
        <fullName evidence="3">Uncharacterized protein</fullName>
    </submittedName>
</protein>
<keyword evidence="2" id="KW-1133">Transmembrane helix</keyword>
<sequence length="87" mass="8955">MTGVLLYGYLGGWMLTSSVAVLNATQSRRSLGLSIVAGALWPVFAVAVAQFAAIALIAALSRATTGAKTPRTSNVTSCDSHPFAKTV</sequence>
<evidence type="ECO:0000313" key="4">
    <source>
        <dbReference type="Proteomes" id="UP000315759"/>
    </source>
</evidence>